<evidence type="ECO:0000256" key="1">
    <source>
        <dbReference type="SAM" id="MobiDB-lite"/>
    </source>
</evidence>
<reference evidence="3" key="1">
    <citation type="journal article" date="2012" name="BMC Genomics">
        <title>Genome sequence of the necrotrophic fungus Penicillium digitatum, the main postharvest pathogen of citrus.</title>
        <authorList>
            <person name="Marcet-Houben M."/>
            <person name="Ballester A.-R."/>
            <person name="de la Fuente B."/>
            <person name="Harries E."/>
            <person name="Marcos J.F."/>
            <person name="Gonzalez-Candelas L."/>
            <person name="Gabaldon T."/>
        </authorList>
    </citation>
    <scope>NUCLEOTIDE SEQUENCE [LARGE SCALE GENOMIC DNA]</scope>
    <source>
        <strain evidence="3">Pd1 / CECT 20795</strain>
    </source>
</reference>
<evidence type="ECO:0000313" key="2">
    <source>
        <dbReference type="EMBL" id="EKV08564.1"/>
    </source>
</evidence>
<comment type="caution">
    <text evidence="2">The sequence shown here is derived from an EMBL/GenBank/DDBJ whole genome shotgun (WGS) entry which is preliminary data.</text>
</comment>
<dbReference type="EMBL" id="AKCU01000437">
    <property type="protein sequence ID" value="EKV08564.1"/>
    <property type="molecule type" value="Genomic_DNA"/>
</dbReference>
<dbReference type="AlphaFoldDB" id="K9FH66"/>
<feature type="region of interest" description="Disordered" evidence="1">
    <location>
        <begin position="1"/>
        <end position="23"/>
    </location>
</feature>
<dbReference type="KEGG" id="pdp:PDIP_67160"/>
<evidence type="ECO:0000313" key="3">
    <source>
        <dbReference type="Proteomes" id="UP000009886"/>
    </source>
</evidence>
<accession>K9FH66</accession>
<proteinExistence type="predicted"/>
<dbReference type="HOGENOM" id="CLU_3224759_0_0_1"/>
<gene>
    <name evidence="2" type="ORF">PDIP_67160</name>
</gene>
<protein>
    <submittedName>
        <fullName evidence="2">Uncharacterized protein</fullName>
    </submittedName>
</protein>
<name>K9FH66_PEND1</name>
<organism evidence="2 3">
    <name type="scientific">Penicillium digitatum (strain Pd1 / CECT 20795)</name>
    <name type="common">Green mold</name>
    <dbReference type="NCBI Taxonomy" id="1170230"/>
    <lineage>
        <taxon>Eukaryota</taxon>
        <taxon>Fungi</taxon>
        <taxon>Dikarya</taxon>
        <taxon>Ascomycota</taxon>
        <taxon>Pezizomycotina</taxon>
        <taxon>Eurotiomycetes</taxon>
        <taxon>Eurotiomycetidae</taxon>
        <taxon>Eurotiales</taxon>
        <taxon>Aspergillaceae</taxon>
        <taxon>Penicillium</taxon>
    </lineage>
</organism>
<sequence length="44" mass="4916">MLGQATSEVGQGRGYSRKDARPFHSYEGMMDGPTMYISRTAKFV</sequence>
<dbReference type="VEuPathDB" id="FungiDB:PDIP_67160"/>
<dbReference type="Proteomes" id="UP000009886">
    <property type="component" value="Unassembled WGS sequence"/>
</dbReference>